<evidence type="ECO:0000259" key="1">
    <source>
        <dbReference type="Pfam" id="PF13472"/>
    </source>
</evidence>
<dbReference type="EMBL" id="LLXX01000173">
    <property type="protein sequence ID" value="KRQ99260.1"/>
    <property type="molecule type" value="Genomic_DNA"/>
</dbReference>
<organism evidence="2 3">
    <name type="scientific">Bradyrhizobium valentinum</name>
    <dbReference type="NCBI Taxonomy" id="1518501"/>
    <lineage>
        <taxon>Bacteria</taxon>
        <taxon>Pseudomonadati</taxon>
        <taxon>Pseudomonadota</taxon>
        <taxon>Alphaproteobacteria</taxon>
        <taxon>Hyphomicrobiales</taxon>
        <taxon>Nitrobacteraceae</taxon>
        <taxon>Bradyrhizobium</taxon>
    </lineage>
</organism>
<dbReference type="PANTHER" id="PTHR30383">
    <property type="entry name" value="THIOESTERASE 1/PROTEASE 1/LYSOPHOSPHOLIPASE L1"/>
    <property type="match status" value="1"/>
</dbReference>
<gene>
    <name evidence="2" type="ORF">CP49_11725</name>
</gene>
<dbReference type="GO" id="GO:0004622">
    <property type="term" value="F:phosphatidylcholine lysophospholipase activity"/>
    <property type="evidence" value="ECO:0007669"/>
    <property type="project" value="TreeGrafter"/>
</dbReference>
<name>A0A0R3L034_9BRAD</name>
<evidence type="ECO:0000313" key="3">
    <source>
        <dbReference type="Proteomes" id="UP000051913"/>
    </source>
</evidence>
<accession>A0A0R3L034</accession>
<dbReference type="Gene3D" id="3.40.50.1110">
    <property type="entry name" value="SGNH hydrolase"/>
    <property type="match status" value="1"/>
</dbReference>
<dbReference type="Pfam" id="PF13472">
    <property type="entry name" value="Lipase_GDSL_2"/>
    <property type="match status" value="1"/>
</dbReference>
<dbReference type="InterPro" id="IPR013830">
    <property type="entry name" value="SGNH_hydro"/>
</dbReference>
<dbReference type="InterPro" id="IPR036514">
    <property type="entry name" value="SGNH_hydro_sf"/>
</dbReference>
<dbReference type="RefSeq" id="WP_057853912.1">
    <property type="nucleotide sequence ID" value="NZ_LLXX01000173.1"/>
</dbReference>
<dbReference type="SUPFAM" id="SSF52266">
    <property type="entry name" value="SGNH hydrolase"/>
    <property type="match status" value="1"/>
</dbReference>
<proteinExistence type="predicted"/>
<sequence length="403" mass="41579">MGISLALGLGVTDVRPPIAGAGPAPVLLPLHSRIVFEGDSITIGSNGPTYAGFALIRSLGRFFAPSGYNQGTGGQTAAQMATQVATIAALNPKVVVLLAGTNDLSGTSDTPATIFANLRTCIDAYKAAGAQVVNICVLPRNDATWMGLSAGRRADREALNALIRAQNDVAVVDLEATFDPTTMCGDGLHPHYRGAIHVGNAVGDALNTLIASQSVLSIYDTAENFLVGANENPLFAGAAGTKTGTPAPTGDVPTNWIVEHNDSGFAVVSSITTLNGRPAVRLQVSGNNTTNGRIVNLRNVVTYAGAAGEFWEMWWDFSLAAGAQNLRAIWASTDTAAMPNNTATVLYPSDVAVAGVLRPPMTTALAGSDVSVTMQGAMTFAAGPVAADITWAAPCYRKVPVGQ</sequence>
<dbReference type="AlphaFoldDB" id="A0A0R3L034"/>
<reference evidence="2 3" key="1">
    <citation type="submission" date="2014-03" db="EMBL/GenBank/DDBJ databases">
        <title>Bradyrhizobium valentinum sp. nov., isolated from effective nodules of Lupinus mariae-josephae, a lupine endemic of basic-lime soils in Eastern Spain.</title>
        <authorList>
            <person name="Duran D."/>
            <person name="Rey L."/>
            <person name="Navarro A."/>
            <person name="Busquets A."/>
            <person name="Imperial J."/>
            <person name="Ruiz-Argueso T."/>
        </authorList>
    </citation>
    <scope>NUCLEOTIDE SEQUENCE [LARGE SCALE GENOMIC DNA]</scope>
    <source>
        <strain evidence="2 3">LmjM3</strain>
    </source>
</reference>
<feature type="domain" description="SGNH hydrolase-type esterase" evidence="1">
    <location>
        <begin position="38"/>
        <end position="194"/>
    </location>
</feature>
<dbReference type="InterPro" id="IPR051532">
    <property type="entry name" value="Ester_Hydrolysis_Enzymes"/>
</dbReference>
<protein>
    <recommendedName>
        <fullName evidence="1">SGNH hydrolase-type esterase domain-containing protein</fullName>
    </recommendedName>
</protein>
<evidence type="ECO:0000313" key="2">
    <source>
        <dbReference type="EMBL" id="KRQ99260.1"/>
    </source>
</evidence>
<comment type="caution">
    <text evidence="2">The sequence shown here is derived from an EMBL/GenBank/DDBJ whole genome shotgun (WGS) entry which is preliminary data.</text>
</comment>
<dbReference type="PANTHER" id="PTHR30383:SF5">
    <property type="entry name" value="SGNH HYDROLASE-TYPE ESTERASE DOMAIN-CONTAINING PROTEIN"/>
    <property type="match status" value="1"/>
</dbReference>
<dbReference type="Proteomes" id="UP000051913">
    <property type="component" value="Unassembled WGS sequence"/>
</dbReference>
<keyword evidence="3" id="KW-1185">Reference proteome</keyword>